<feature type="transmembrane region" description="Helical" evidence="1">
    <location>
        <begin position="6"/>
        <end position="28"/>
    </location>
</feature>
<gene>
    <name evidence="2" type="ORF">TorRG33x02_053180</name>
</gene>
<comment type="caution">
    <text evidence="2">The sequence shown here is derived from an EMBL/GenBank/DDBJ whole genome shotgun (WGS) entry which is preliminary data.</text>
</comment>
<protein>
    <submittedName>
        <fullName evidence="2">Uncharacterized protein</fullName>
    </submittedName>
</protein>
<evidence type="ECO:0000256" key="1">
    <source>
        <dbReference type="SAM" id="Phobius"/>
    </source>
</evidence>
<dbReference type="InParanoid" id="A0A2P5FMP8"/>
<reference evidence="3" key="1">
    <citation type="submission" date="2016-06" db="EMBL/GenBank/DDBJ databases">
        <title>Parallel loss of symbiosis genes in relatives of nitrogen-fixing non-legume Parasponia.</title>
        <authorList>
            <person name="Van Velzen R."/>
            <person name="Holmer R."/>
            <person name="Bu F."/>
            <person name="Rutten L."/>
            <person name="Van Zeijl A."/>
            <person name="Liu W."/>
            <person name="Santuari L."/>
            <person name="Cao Q."/>
            <person name="Sharma T."/>
            <person name="Shen D."/>
            <person name="Roswanjaya Y."/>
            <person name="Wardhani T."/>
            <person name="Kalhor M.S."/>
            <person name="Jansen J."/>
            <person name="Van den Hoogen J."/>
            <person name="Gungor B."/>
            <person name="Hartog M."/>
            <person name="Hontelez J."/>
            <person name="Verver J."/>
            <person name="Yang W.-C."/>
            <person name="Schijlen E."/>
            <person name="Repin R."/>
            <person name="Schilthuizen M."/>
            <person name="Schranz E."/>
            <person name="Heidstra R."/>
            <person name="Miyata K."/>
            <person name="Fedorova E."/>
            <person name="Kohlen W."/>
            <person name="Bisseling T."/>
            <person name="Smit S."/>
            <person name="Geurts R."/>
        </authorList>
    </citation>
    <scope>NUCLEOTIDE SEQUENCE [LARGE SCALE GENOMIC DNA]</scope>
    <source>
        <strain evidence="3">cv. RG33-2</strain>
    </source>
</reference>
<name>A0A2P5FMP8_TREOI</name>
<keyword evidence="1" id="KW-0472">Membrane</keyword>
<sequence>MTILEEVIIIMVLVAQFFSLLAIHLRALNGVKFSLKRVLQSQASPTGKANRSLDLRSKKRKITKNY</sequence>
<keyword evidence="1" id="KW-0812">Transmembrane</keyword>
<dbReference type="AlphaFoldDB" id="A0A2P5FMP8"/>
<dbReference type="Proteomes" id="UP000237000">
    <property type="component" value="Unassembled WGS sequence"/>
</dbReference>
<keyword evidence="1" id="KW-1133">Transmembrane helix</keyword>
<proteinExistence type="predicted"/>
<dbReference type="EMBL" id="JXTC01000021">
    <property type="protein sequence ID" value="PON99081.1"/>
    <property type="molecule type" value="Genomic_DNA"/>
</dbReference>
<evidence type="ECO:0000313" key="2">
    <source>
        <dbReference type="EMBL" id="PON99081.1"/>
    </source>
</evidence>
<evidence type="ECO:0000313" key="3">
    <source>
        <dbReference type="Proteomes" id="UP000237000"/>
    </source>
</evidence>
<organism evidence="2 3">
    <name type="scientific">Trema orientale</name>
    <name type="common">Charcoal tree</name>
    <name type="synonym">Celtis orientalis</name>
    <dbReference type="NCBI Taxonomy" id="63057"/>
    <lineage>
        <taxon>Eukaryota</taxon>
        <taxon>Viridiplantae</taxon>
        <taxon>Streptophyta</taxon>
        <taxon>Embryophyta</taxon>
        <taxon>Tracheophyta</taxon>
        <taxon>Spermatophyta</taxon>
        <taxon>Magnoliopsida</taxon>
        <taxon>eudicotyledons</taxon>
        <taxon>Gunneridae</taxon>
        <taxon>Pentapetalae</taxon>
        <taxon>rosids</taxon>
        <taxon>fabids</taxon>
        <taxon>Rosales</taxon>
        <taxon>Cannabaceae</taxon>
        <taxon>Trema</taxon>
    </lineage>
</organism>
<accession>A0A2P5FMP8</accession>
<keyword evidence="3" id="KW-1185">Reference proteome</keyword>